<evidence type="ECO:0000256" key="3">
    <source>
        <dbReference type="ARBA" id="ARBA00022777"/>
    </source>
</evidence>
<sequence>MDPVPRTLPRLDRCVGALRRRYCFGLSTLTRGRLVYFMSNMLHASVFLLQRPILASLSSPNDYETYLERVLHYWWGGGAVGAVACGLLFDLKGGQVSSAVALLCMLLGACLLGVASPCTTLSCDRPWIINSPGTWCTVGCLLAAAGAGGAIPLAAMLTKSPQEVGRNAGAVARQAVTKAVEYLGVLFMAQLAEFLFQLKSQHGATTVSLRFMWITFHAFNAVFAAWLLWETLCAREPHYAKSVSMDAFREVFQFFSVHVPLLVILVITCALDMSYFGNRLAYDAFNRRAHHDRLACITPQLFERVLAVLLYCPGVVVALMMALHADMRWLQAVGLGASAVLAYVSIGSAPEKCDHSDRPFFLLTLIYTSMMQIPRFTLFIITAEDESLQLLRMHGLYMGLAVSGGRLSIMIYDHLFHQSLDNCDIPRLLAPAPPSFPPPIANATLLSQSSKPPKLSACLMGGFEAHWSKDLMKPTFFILLIGTGFSVWFIFRVNVLRRRAYNGYVQESNTYMAERVVAAIEAAIDMNDVLIPWEHVTKLHKVGVGSKGKVFRAKYSGQDVALKQHLGVLSDGDTDMTSLIRESQMFSRLKHPHIIGFYGITKQESEAQGTVALGASPFSSPVKRPSSTNWYIVTEFCHHGNLREAQLRHRFDQVALLEFAIQIGEAMVFLHHRGIVHRDLRPEKIMMASNNSLKICDLESSRKAVHDLASSGISERVPQALYYTPPEVLRDGKGKYEGKTWDVYSAGVLFAFMFSEEDPFSGEEFSAVDLICKAQNMQPVRAQLSDSIPGQMRDLITSMWAENPSERPTFTDVLNKLKAMHSSNTFSGDGLMFTELLADYNSNRTSPETPR</sequence>
<dbReference type="GO" id="GO:0005524">
    <property type="term" value="F:ATP binding"/>
    <property type="evidence" value="ECO:0007669"/>
    <property type="project" value="UniProtKB-KW"/>
</dbReference>
<dbReference type="InterPro" id="IPR051681">
    <property type="entry name" value="Ser/Thr_Kinases-Pseudokinases"/>
</dbReference>
<dbReference type="EMBL" id="LGRX02033793">
    <property type="protein sequence ID" value="KAK3239897.1"/>
    <property type="molecule type" value="Genomic_DNA"/>
</dbReference>
<feature type="transmembrane region" description="Helical" evidence="5">
    <location>
        <begin position="135"/>
        <end position="158"/>
    </location>
</feature>
<organism evidence="7 8">
    <name type="scientific">Cymbomonas tetramitiformis</name>
    <dbReference type="NCBI Taxonomy" id="36881"/>
    <lineage>
        <taxon>Eukaryota</taxon>
        <taxon>Viridiplantae</taxon>
        <taxon>Chlorophyta</taxon>
        <taxon>Pyramimonadophyceae</taxon>
        <taxon>Pyramimonadales</taxon>
        <taxon>Pyramimonadaceae</taxon>
        <taxon>Cymbomonas</taxon>
    </lineage>
</organism>
<accession>A0AAE0BNN9</accession>
<feature type="transmembrane region" description="Helical" evidence="5">
    <location>
        <begin position="73"/>
        <end position="89"/>
    </location>
</feature>
<evidence type="ECO:0000313" key="7">
    <source>
        <dbReference type="EMBL" id="KAK3239897.1"/>
    </source>
</evidence>
<feature type="transmembrane region" description="Helical" evidence="5">
    <location>
        <begin position="96"/>
        <end position="115"/>
    </location>
</feature>
<protein>
    <recommendedName>
        <fullName evidence="6">Protein kinase domain-containing protein</fullName>
    </recommendedName>
</protein>
<dbReference type="PANTHER" id="PTHR44329">
    <property type="entry name" value="SERINE/THREONINE-PROTEIN KINASE TNNI3K-RELATED"/>
    <property type="match status" value="1"/>
</dbReference>
<evidence type="ECO:0000256" key="2">
    <source>
        <dbReference type="ARBA" id="ARBA00022741"/>
    </source>
</evidence>
<keyword evidence="1" id="KW-0808">Transferase</keyword>
<dbReference type="PROSITE" id="PS50011">
    <property type="entry name" value="PROTEIN_KINASE_DOM"/>
    <property type="match status" value="1"/>
</dbReference>
<keyword evidence="8" id="KW-1185">Reference proteome</keyword>
<dbReference type="PANTHER" id="PTHR44329:SF288">
    <property type="entry name" value="MITOGEN-ACTIVATED PROTEIN KINASE KINASE KINASE 20"/>
    <property type="match status" value="1"/>
</dbReference>
<dbReference type="Pfam" id="PF00069">
    <property type="entry name" value="Pkinase"/>
    <property type="match status" value="1"/>
</dbReference>
<feature type="transmembrane region" description="Helical" evidence="5">
    <location>
        <begin position="301"/>
        <end position="322"/>
    </location>
</feature>
<feature type="domain" description="Protein kinase" evidence="6">
    <location>
        <begin position="536"/>
        <end position="824"/>
    </location>
</feature>
<dbReference type="SUPFAM" id="SSF56112">
    <property type="entry name" value="Protein kinase-like (PK-like)"/>
    <property type="match status" value="1"/>
</dbReference>
<dbReference type="Gene3D" id="1.10.510.10">
    <property type="entry name" value="Transferase(Phosphotransferase) domain 1"/>
    <property type="match status" value="1"/>
</dbReference>
<keyword evidence="4" id="KW-0067">ATP-binding</keyword>
<feature type="transmembrane region" description="Helical" evidence="5">
    <location>
        <begin position="250"/>
        <end position="276"/>
    </location>
</feature>
<feature type="transmembrane region" description="Helical" evidence="5">
    <location>
        <begin position="179"/>
        <end position="198"/>
    </location>
</feature>
<keyword evidence="5" id="KW-1133">Transmembrane helix</keyword>
<reference evidence="7 8" key="1">
    <citation type="journal article" date="2015" name="Genome Biol. Evol.">
        <title>Comparative Genomics of a Bacterivorous Green Alga Reveals Evolutionary Causalities and Consequences of Phago-Mixotrophic Mode of Nutrition.</title>
        <authorList>
            <person name="Burns J.A."/>
            <person name="Paasch A."/>
            <person name="Narechania A."/>
            <person name="Kim E."/>
        </authorList>
    </citation>
    <scope>NUCLEOTIDE SEQUENCE [LARGE SCALE GENOMIC DNA]</scope>
    <source>
        <strain evidence="7 8">PLY_AMNH</strain>
    </source>
</reference>
<dbReference type="InterPro" id="IPR000719">
    <property type="entry name" value="Prot_kinase_dom"/>
</dbReference>
<proteinExistence type="predicted"/>
<feature type="transmembrane region" description="Helical" evidence="5">
    <location>
        <begin position="395"/>
        <end position="412"/>
    </location>
</feature>
<keyword evidence="5" id="KW-0472">Membrane</keyword>
<feature type="transmembrane region" description="Helical" evidence="5">
    <location>
        <begin position="471"/>
        <end position="491"/>
    </location>
</feature>
<keyword evidence="3" id="KW-0418">Kinase</keyword>
<dbReference type="InterPro" id="IPR011009">
    <property type="entry name" value="Kinase-like_dom_sf"/>
</dbReference>
<feature type="transmembrane region" description="Helical" evidence="5">
    <location>
        <begin position="329"/>
        <end position="348"/>
    </location>
</feature>
<evidence type="ECO:0000256" key="1">
    <source>
        <dbReference type="ARBA" id="ARBA00022679"/>
    </source>
</evidence>
<dbReference type="GO" id="GO:0004674">
    <property type="term" value="F:protein serine/threonine kinase activity"/>
    <property type="evidence" value="ECO:0007669"/>
    <property type="project" value="TreeGrafter"/>
</dbReference>
<keyword evidence="5" id="KW-0812">Transmembrane</keyword>
<evidence type="ECO:0000313" key="8">
    <source>
        <dbReference type="Proteomes" id="UP001190700"/>
    </source>
</evidence>
<evidence type="ECO:0000256" key="5">
    <source>
        <dbReference type="SAM" id="Phobius"/>
    </source>
</evidence>
<dbReference type="Gene3D" id="3.30.200.20">
    <property type="entry name" value="Phosphorylase Kinase, domain 1"/>
    <property type="match status" value="1"/>
</dbReference>
<feature type="transmembrane region" description="Helical" evidence="5">
    <location>
        <begin position="360"/>
        <end position="383"/>
    </location>
</feature>
<comment type="caution">
    <text evidence="7">The sequence shown here is derived from an EMBL/GenBank/DDBJ whole genome shotgun (WGS) entry which is preliminary data.</text>
</comment>
<evidence type="ECO:0000259" key="6">
    <source>
        <dbReference type="PROSITE" id="PS50011"/>
    </source>
</evidence>
<gene>
    <name evidence="7" type="ORF">CYMTET_50206</name>
</gene>
<feature type="transmembrane region" description="Helical" evidence="5">
    <location>
        <begin position="34"/>
        <end position="53"/>
    </location>
</feature>
<dbReference type="Proteomes" id="UP001190700">
    <property type="component" value="Unassembled WGS sequence"/>
</dbReference>
<name>A0AAE0BNN9_9CHLO</name>
<dbReference type="AlphaFoldDB" id="A0AAE0BNN9"/>
<feature type="transmembrane region" description="Helical" evidence="5">
    <location>
        <begin position="210"/>
        <end position="229"/>
    </location>
</feature>
<evidence type="ECO:0000256" key="4">
    <source>
        <dbReference type="ARBA" id="ARBA00022840"/>
    </source>
</evidence>
<keyword evidence="2" id="KW-0547">Nucleotide-binding</keyword>